<protein>
    <submittedName>
        <fullName evidence="2">Unannotated protein</fullName>
    </submittedName>
</protein>
<evidence type="ECO:0000256" key="1">
    <source>
        <dbReference type="SAM" id="MobiDB-lite"/>
    </source>
</evidence>
<feature type="compositionally biased region" description="Gly residues" evidence="1">
    <location>
        <begin position="61"/>
        <end position="77"/>
    </location>
</feature>
<organism evidence="2">
    <name type="scientific">freshwater metagenome</name>
    <dbReference type="NCBI Taxonomy" id="449393"/>
    <lineage>
        <taxon>unclassified sequences</taxon>
        <taxon>metagenomes</taxon>
        <taxon>ecological metagenomes</taxon>
    </lineage>
</organism>
<sequence>MDRERSTGRRAKLVLEPEPCCFLGTNAETVEYFNTHVCSAVAYRRVAELTGQPLSEFSGACAGGGAHGPGGDAGDRG</sequence>
<reference evidence="2" key="1">
    <citation type="submission" date="2020-05" db="EMBL/GenBank/DDBJ databases">
        <authorList>
            <person name="Chiriac C."/>
            <person name="Salcher M."/>
            <person name="Ghai R."/>
            <person name="Kavagutti S V."/>
        </authorList>
    </citation>
    <scope>NUCLEOTIDE SEQUENCE</scope>
</reference>
<name>A0A6J7KQU9_9ZZZZ</name>
<evidence type="ECO:0000313" key="2">
    <source>
        <dbReference type="EMBL" id="CAB4956144.1"/>
    </source>
</evidence>
<accession>A0A6J7KQU9</accession>
<gene>
    <name evidence="2" type="ORF">UFOPK3772_01873</name>
</gene>
<proteinExistence type="predicted"/>
<dbReference type="AlphaFoldDB" id="A0A6J7KQU9"/>
<feature type="region of interest" description="Disordered" evidence="1">
    <location>
        <begin position="57"/>
        <end position="77"/>
    </location>
</feature>
<dbReference type="EMBL" id="CAFBNE010000060">
    <property type="protein sequence ID" value="CAB4956144.1"/>
    <property type="molecule type" value="Genomic_DNA"/>
</dbReference>